<evidence type="ECO:0000313" key="1">
    <source>
        <dbReference type="EnsemblPlants" id="PGSC0003DMT400073921"/>
    </source>
</evidence>
<reference evidence="2" key="1">
    <citation type="journal article" date="2011" name="Nature">
        <title>Genome sequence and analysis of the tuber crop potato.</title>
        <authorList>
            <consortium name="The Potato Genome Sequencing Consortium"/>
        </authorList>
    </citation>
    <scope>NUCLEOTIDE SEQUENCE [LARGE SCALE GENOMIC DNA]</scope>
    <source>
        <strain evidence="2">cv. DM1-3 516 R44</strain>
    </source>
</reference>
<dbReference type="HOGENOM" id="CLU_3128071_0_0_1"/>
<dbReference type="AlphaFoldDB" id="M1CSV1"/>
<dbReference type="EnsemblPlants" id="PGSC0003DMT400073921">
    <property type="protein sequence ID" value="PGSC0003DMT400073921"/>
    <property type="gene ID" value="PGSC0003DMG402028727"/>
</dbReference>
<dbReference type="InParanoid" id="M1CSV1"/>
<evidence type="ECO:0000313" key="2">
    <source>
        <dbReference type="Proteomes" id="UP000011115"/>
    </source>
</evidence>
<dbReference type="PaxDb" id="4113-PGSC0003DMT400073921"/>
<keyword evidence="2" id="KW-1185">Reference proteome</keyword>
<proteinExistence type="predicted"/>
<name>M1CSV1_SOLTU</name>
<organism evidence="1 2">
    <name type="scientific">Solanum tuberosum</name>
    <name type="common">Potato</name>
    <dbReference type="NCBI Taxonomy" id="4113"/>
    <lineage>
        <taxon>Eukaryota</taxon>
        <taxon>Viridiplantae</taxon>
        <taxon>Streptophyta</taxon>
        <taxon>Embryophyta</taxon>
        <taxon>Tracheophyta</taxon>
        <taxon>Spermatophyta</taxon>
        <taxon>Magnoliopsida</taxon>
        <taxon>eudicotyledons</taxon>
        <taxon>Gunneridae</taxon>
        <taxon>Pentapetalae</taxon>
        <taxon>asterids</taxon>
        <taxon>lamiids</taxon>
        <taxon>Solanales</taxon>
        <taxon>Solanaceae</taxon>
        <taxon>Solanoideae</taxon>
        <taxon>Solaneae</taxon>
        <taxon>Solanum</taxon>
    </lineage>
</organism>
<protein>
    <submittedName>
        <fullName evidence="1">Uncharacterized protein</fullName>
    </submittedName>
</protein>
<reference evidence="1" key="2">
    <citation type="submission" date="2015-06" db="UniProtKB">
        <authorList>
            <consortium name="EnsemblPlants"/>
        </authorList>
    </citation>
    <scope>IDENTIFICATION</scope>
    <source>
        <strain evidence="1">DM1-3 516 R44</strain>
    </source>
</reference>
<dbReference type="Proteomes" id="UP000011115">
    <property type="component" value="Unassembled WGS sequence"/>
</dbReference>
<dbReference type="Gramene" id="PGSC0003DMT400073921">
    <property type="protein sequence ID" value="PGSC0003DMT400073921"/>
    <property type="gene ID" value="PGSC0003DMG402028727"/>
</dbReference>
<accession>M1CSV1</accession>
<sequence>MLEKLISTKSGAHLHGVIRLFYAGEGKINVRRPYLYLFEVERWFPKDPQL</sequence>